<keyword evidence="2" id="KW-1185">Reference proteome</keyword>
<reference evidence="2" key="1">
    <citation type="journal article" date="2019" name="Int. J. Syst. Evol. Microbiol.">
        <title>The Global Catalogue of Microorganisms (GCM) 10K type strain sequencing project: providing services to taxonomists for standard genome sequencing and annotation.</title>
        <authorList>
            <consortium name="The Broad Institute Genomics Platform"/>
            <consortium name="The Broad Institute Genome Sequencing Center for Infectious Disease"/>
            <person name="Wu L."/>
            <person name="Ma J."/>
        </authorList>
    </citation>
    <scope>NUCLEOTIDE SEQUENCE [LARGE SCALE GENOMIC DNA]</scope>
    <source>
        <strain evidence="2">CGMCC 1.10698</strain>
    </source>
</reference>
<evidence type="ECO:0000313" key="1">
    <source>
        <dbReference type="EMBL" id="MFC4265004.1"/>
    </source>
</evidence>
<dbReference type="EMBL" id="JBHSCQ010000005">
    <property type="protein sequence ID" value="MFC4265004.1"/>
    <property type="molecule type" value="Genomic_DNA"/>
</dbReference>
<name>A0ABV8R129_9MICC</name>
<protein>
    <submittedName>
        <fullName evidence="1">Uncharacterized protein</fullName>
    </submittedName>
</protein>
<dbReference type="Proteomes" id="UP001595773">
    <property type="component" value="Unassembled WGS sequence"/>
</dbReference>
<proteinExistence type="predicted"/>
<gene>
    <name evidence="1" type="ORF">ACFOW9_05250</name>
</gene>
<comment type="caution">
    <text evidence="1">The sequence shown here is derived from an EMBL/GenBank/DDBJ whole genome shotgun (WGS) entry which is preliminary data.</text>
</comment>
<organism evidence="1 2">
    <name type="scientific">Arthrobacter cryoconiti</name>
    <dbReference type="NCBI Taxonomy" id="748907"/>
    <lineage>
        <taxon>Bacteria</taxon>
        <taxon>Bacillati</taxon>
        <taxon>Actinomycetota</taxon>
        <taxon>Actinomycetes</taxon>
        <taxon>Micrococcales</taxon>
        <taxon>Micrococcaceae</taxon>
        <taxon>Arthrobacter</taxon>
    </lineage>
</organism>
<sequence length="143" mass="14926">MTVGTPTAVERGNSHNHHRARVGYTSISTGAMEHLAAAIAAHAFDVPRGEVRAVLGDEQGSLIVSLALALSLPGPGGDGRQNRGPGYLAEAETGGATVFERAAASRAVLTARMQELAGTIVSRVDVRFTGIHNGHHTRTRRVA</sequence>
<dbReference type="RefSeq" id="WP_230066625.1">
    <property type="nucleotide sequence ID" value="NZ_BAABLL010000019.1"/>
</dbReference>
<evidence type="ECO:0000313" key="2">
    <source>
        <dbReference type="Proteomes" id="UP001595773"/>
    </source>
</evidence>
<accession>A0ABV8R129</accession>